<accession>A0AAT9PE00</accession>
<proteinExistence type="predicted"/>
<dbReference type="AlphaFoldDB" id="A0AAT9PE00"/>
<organism evidence="1 2">
    <name type="scientific">Psychrobacter raelei</name>
    <dbReference type="NCBI Taxonomy" id="2565531"/>
    <lineage>
        <taxon>Bacteria</taxon>
        <taxon>Pseudomonadati</taxon>
        <taxon>Pseudomonadota</taxon>
        <taxon>Gammaproteobacteria</taxon>
        <taxon>Moraxellales</taxon>
        <taxon>Moraxellaceae</taxon>
        <taxon>Psychrobacter</taxon>
    </lineage>
</organism>
<dbReference type="EMBL" id="CP093310">
    <property type="protein sequence ID" value="UNK05004.2"/>
    <property type="molecule type" value="Genomic_DNA"/>
</dbReference>
<evidence type="ECO:0000313" key="1">
    <source>
        <dbReference type="EMBL" id="UNK05004.2"/>
    </source>
</evidence>
<dbReference type="Proteomes" id="UP000829560">
    <property type="component" value="Chromosome"/>
</dbReference>
<evidence type="ECO:0000313" key="2">
    <source>
        <dbReference type="Proteomes" id="UP000829560"/>
    </source>
</evidence>
<sequence>MPIPFVLGGLALAAAGVGVASGAKGVSDISDAKSIIEWSKTQFELQKNLLEIAGIDANYELQNLGELKVEIFSTQIKHIIEVLRKLKDAGSTIENFNQALTHDDYVQMKQGVATAVKIENGLATGVTAGVLTGMGAYGTVGILGTASTGTAISTLAGAASTNATLAWLGGGSLASGGLGMAGGTMVLGGIVAGPALAITGLHLASKGEEALTEAREYEAKNAVAIAEMKTTEVAMKAITINALEVQKVLLETVKRFEKVKVNDASDPEAFKTMLAVGKSLKNILDQPILNSDGKAVSNIRHKCEGYLQI</sequence>
<reference evidence="1" key="1">
    <citation type="submission" date="2024-03" db="EMBL/GenBank/DDBJ databases">
        <title>Psychrobacter raelis sp. nov. isolated from a dog with peritonitis.</title>
        <authorList>
            <person name="Schiavone A."/>
            <person name="Manzulli V."/>
            <person name="Camarda A."/>
            <person name="Cafiero M.A."/>
            <person name="Vasco I."/>
            <person name="Marino L."/>
            <person name="Pennuzzi G."/>
            <person name="Serrecchia L."/>
            <person name="Galante D."/>
            <person name="Pugliese N."/>
        </authorList>
    </citation>
    <scope>NUCLEOTIDE SEQUENCE</scope>
    <source>
        <strain evidence="1">PraFG1</strain>
    </source>
</reference>
<name>A0AAT9PE00_9GAMM</name>
<evidence type="ECO:0008006" key="3">
    <source>
        <dbReference type="Google" id="ProtNLM"/>
    </source>
</evidence>
<dbReference type="RefSeq" id="WP_338412177.1">
    <property type="nucleotide sequence ID" value="NZ_CP093310.2"/>
</dbReference>
<dbReference type="KEGG" id="prae:MN210_13235"/>
<keyword evidence="2" id="KW-1185">Reference proteome</keyword>
<gene>
    <name evidence="1" type="ORF">MN210_13235</name>
</gene>
<protein>
    <recommendedName>
        <fullName evidence="3">Chemotaxis protein</fullName>
    </recommendedName>
</protein>